<comment type="caution">
    <text evidence="2">The sequence shown here is derived from an EMBL/GenBank/DDBJ whole genome shotgun (WGS) entry which is preliminary data.</text>
</comment>
<dbReference type="AlphaFoldDB" id="A0A0W8I544"/>
<dbReference type="Proteomes" id="UP000054837">
    <property type="component" value="Unassembled WGS sequence"/>
</dbReference>
<accession>A0A0W8I544</accession>
<dbReference type="EMBL" id="LQBL01000028">
    <property type="protein sequence ID" value="KUG53379.1"/>
    <property type="molecule type" value="Genomic_DNA"/>
</dbReference>
<dbReference type="Pfam" id="PF09990">
    <property type="entry name" value="DUF2231"/>
    <property type="match status" value="1"/>
</dbReference>
<evidence type="ECO:0000313" key="2">
    <source>
        <dbReference type="EMBL" id="KUG53379.1"/>
    </source>
</evidence>
<dbReference type="RefSeq" id="WP_058891387.1">
    <property type="nucleotide sequence ID" value="NZ_LQBL01000028.1"/>
</dbReference>
<dbReference type="STRING" id="767452.AVL62_00835"/>
<sequence>MEQIQSQPVPAIVRWTERLEQTEALDGPVQAIEPTITSVFGSGTTGWALRGEWLGHALHPLLTDITMGSWTSATVLDLVGGPASAPAAQRLVGLGLLTAAPTAWSGWAEWSETGTRDKRVGLVHAAGNALAATAYAASWIARRSGNHRLGAVLAIGGAGASGAAAYLGGHLAVARGVGSKHPVFDDPAQIVT</sequence>
<feature type="domain" description="DUF2231" evidence="1">
    <location>
        <begin position="55"/>
        <end position="180"/>
    </location>
</feature>
<evidence type="ECO:0000259" key="1">
    <source>
        <dbReference type="Pfam" id="PF09990"/>
    </source>
</evidence>
<dbReference type="InterPro" id="IPR019251">
    <property type="entry name" value="DUF2231_TM"/>
</dbReference>
<keyword evidence="3" id="KW-1185">Reference proteome</keyword>
<organism evidence="2 3">
    <name type="scientific">Serinicoccus chungangensis</name>
    <dbReference type="NCBI Taxonomy" id="767452"/>
    <lineage>
        <taxon>Bacteria</taxon>
        <taxon>Bacillati</taxon>
        <taxon>Actinomycetota</taxon>
        <taxon>Actinomycetes</taxon>
        <taxon>Micrococcales</taxon>
        <taxon>Ornithinimicrobiaceae</taxon>
        <taxon>Serinicoccus</taxon>
    </lineage>
</organism>
<gene>
    <name evidence="2" type="ORF">AVL62_00835</name>
</gene>
<proteinExistence type="predicted"/>
<dbReference type="OrthoDB" id="9795104at2"/>
<name>A0A0W8I544_9MICO</name>
<evidence type="ECO:0000313" key="3">
    <source>
        <dbReference type="Proteomes" id="UP000054837"/>
    </source>
</evidence>
<reference evidence="2 3" key="1">
    <citation type="submission" date="2015-12" db="EMBL/GenBank/DDBJ databases">
        <title>Serinicoccus chungangenesis strain CD08_5 genome sequencing and assembly.</title>
        <authorList>
            <person name="Chander A.M."/>
            <person name="Kaur G."/>
            <person name="Nair G.R."/>
            <person name="Dhawan D.K."/>
            <person name="Kochhar R.K."/>
            <person name="Mayilraj S."/>
            <person name="Bhadada S.K."/>
        </authorList>
    </citation>
    <scope>NUCLEOTIDE SEQUENCE [LARGE SCALE GENOMIC DNA]</scope>
    <source>
        <strain evidence="2 3">CD08_5</strain>
    </source>
</reference>
<protein>
    <submittedName>
        <fullName evidence="2">(2Fe-2S)-binding protein</fullName>
    </submittedName>
</protein>